<comment type="caution">
    <text evidence="3">The sequence shown here is derived from an EMBL/GenBank/DDBJ whole genome shotgun (WGS) entry which is preliminary data.</text>
</comment>
<dbReference type="InterPro" id="IPR011146">
    <property type="entry name" value="HIT-like"/>
</dbReference>
<gene>
    <name evidence="3" type="ORF">Pth03_69780</name>
</gene>
<dbReference type="Pfam" id="PF01230">
    <property type="entry name" value="HIT"/>
    <property type="match status" value="1"/>
</dbReference>
<dbReference type="InterPro" id="IPR052908">
    <property type="entry name" value="AP-4-A_phosphorylase"/>
</dbReference>
<dbReference type="EMBL" id="BOOR01000067">
    <property type="protein sequence ID" value="GII58589.1"/>
    <property type="molecule type" value="Genomic_DNA"/>
</dbReference>
<dbReference type="PROSITE" id="PS51084">
    <property type="entry name" value="HIT_2"/>
    <property type="match status" value="1"/>
</dbReference>
<reference evidence="3" key="1">
    <citation type="submission" date="2021-01" db="EMBL/GenBank/DDBJ databases">
        <title>Whole genome shotgun sequence of Planotetraspora thailandica NBRC 104271.</title>
        <authorList>
            <person name="Komaki H."/>
            <person name="Tamura T."/>
        </authorList>
    </citation>
    <scope>NUCLEOTIDE SEQUENCE</scope>
    <source>
        <strain evidence="3">NBRC 104271</strain>
    </source>
</reference>
<evidence type="ECO:0000313" key="3">
    <source>
        <dbReference type="EMBL" id="GII58589.1"/>
    </source>
</evidence>
<feature type="short sequence motif" description="Histidine triad motif" evidence="1">
    <location>
        <begin position="99"/>
        <end position="103"/>
    </location>
</feature>
<dbReference type="GO" id="GO:0003824">
    <property type="term" value="F:catalytic activity"/>
    <property type="evidence" value="ECO:0007669"/>
    <property type="project" value="InterPro"/>
</dbReference>
<name>A0A8J4DDF9_9ACTN</name>
<dbReference type="PANTHER" id="PTHR42997:SF1">
    <property type="entry name" value="AP-4-A PHOSPHORYLASE"/>
    <property type="match status" value="1"/>
</dbReference>
<organism evidence="3 4">
    <name type="scientific">Planotetraspora thailandica</name>
    <dbReference type="NCBI Taxonomy" id="487172"/>
    <lineage>
        <taxon>Bacteria</taxon>
        <taxon>Bacillati</taxon>
        <taxon>Actinomycetota</taxon>
        <taxon>Actinomycetes</taxon>
        <taxon>Streptosporangiales</taxon>
        <taxon>Streptosporangiaceae</taxon>
        <taxon>Planotetraspora</taxon>
    </lineage>
</organism>
<evidence type="ECO:0000256" key="1">
    <source>
        <dbReference type="PROSITE-ProRule" id="PRU00464"/>
    </source>
</evidence>
<evidence type="ECO:0000313" key="4">
    <source>
        <dbReference type="Proteomes" id="UP000605992"/>
    </source>
</evidence>
<dbReference type="PANTHER" id="PTHR42997">
    <property type="entry name" value="HIT FAMILY HYDROLASE"/>
    <property type="match status" value="1"/>
</dbReference>
<dbReference type="Gene3D" id="3.30.428.10">
    <property type="entry name" value="HIT-like"/>
    <property type="match status" value="1"/>
</dbReference>
<proteinExistence type="predicted"/>
<evidence type="ECO:0000259" key="2">
    <source>
        <dbReference type="PROSITE" id="PS51084"/>
    </source>
</evidence>
<sequence length="140" mass="14814">MTACPFCAVGGGEIDADLVAYRSPGVFVIPTLKQRIRNRGHMLVLPVGHLTSLPEASPALLGEIFQVAGRVGAALATAFGACGTTMFQNDNSPDQVLFHLHVHVVPRFPGDAFVMPDPSGVVLPRAERAEQAAALMQALR</sequence>
<protein>
    <recommendedName>
        <fullName evidence="2">HIT domain-containing protein</fullName>
    </recommendedName>
</protein>
<accession>A0A8J4DDF9</accession>
<feature type="domain" description="HIT" evidence="2">
    <location>
        <begin position="5"/>
        <end position="114"/>
    </location>
</feature>
<dbReference type="Proteomes" id="UP000605992">
    <property type="component" value="Unassembled WGS sequence"/>
</dbReference>
<dbReference type="SUPFAM" id="SSF54197">
    <property type="entry name" value="HIT-like"/>
    <property type="match status" value="1"/>
</dbReference>
<dbReference type="RefSeq" id="WP_203948683.1">
    <property type="nucleotide sequence ID" value="NZ_BOOR01000067.1"/>
</dbReference>
<dbReference type="AlphaFoldDB" id="A0A8J4DDF9"/>
<dbReference type="InterPro" id="IPR036265">
    <property type="entry name" value="HIT-like_sf"/>
</dbReference>
<keyword evidence="4" id="KW-1185">Reference proteome</keyword>